<organism evidence="2 3">
    <name type="scientific">Exidia glandulosa HHB12029</name>
    <dbReference type="NCBI Taxonomy" id="1314781"/>
    <lineage>
        <taxon>Eukaryota</taxon>
        <taxon>Fungi</taxon>
        <taxon>Dikarya</taxon>
        <taxon>Basidiomycota</taxon>
        <taxon>Agaricomycotina</taxon>
        <taxon>Agaricomycetes</taxon>
        <taxon>Auriculariales</taxon>
        <taxon>Exidiaceae</taxon>
        <taxon>Exidia</taxon>
    </lineage>
</organism>
<evidence type="ECO:0000256" key="1">
    <source>
        <dbReference type="SAM" id="MobiDB-lite"/>
    </source>
</evidence>
<keyword evidence="3" id="KW-1185">Reference proteome</keyword>
<protein>
    <submittedName>
        <fullName evidence="2">Uncharacterized protein</fullName>
    </submittedName>
</protein>
<dbReference type="AlphaFoldDB" id="A0A165BVD7"/>
<reference evidence="2 3" key="1">
    <citation type="journal article" date="2016" name="Mol. Biol. Evol.">
        <title>Comparative Genomics of Early-Diverging Mushroom-Forming Fungi Provides Insights into the Origins of Lignocellulose Decay Capabilities.</title>
        <authorList>
            <person name="Nagy L.G."/>
            <person name="Riley R."/>
            <person name="Tritt A."/>
            <person name="Adam C."/>
            <person name="Daum C."/>
            <person name="Floudas D."/>
            <person name="Sun H."/>
            <person name="Yadav J.S."/>
            <person name="Pangilinan J."/>
            <person name="Larsson K.H."/>
            <person name="Matsuura K."/>
            <person name="Barry K."/>
            <person name="Labutti K."/>
            <person name="Kuo R."/>
            <person name="Ohm R.A."/>
            <person name="Bhattacharya S.S."/>
            <person name="Shirouzu T."/>
            <person name="Yoshinaga Y."/>
            <person name="Martin F.M."/>
            <person name="Grigoriev I.V."/>
            <person name="Hibbett D.S."/>
        </authorList>
    </citation>
    <scope>NUCLEOTIDE SEQUENCE [LARGE SCALE GENOMIC DNA]</scope>
    <source>
        <strain evidence="2 3">HHB12029</strain>
    </source>
</reference>
<proteinExistence type="predicted"/>
<name>A0A165BVD7_EXIGL</name>
<dbReference type="Gene3D" id="1.20.1280.50">
    <property type="match status" value="1"/>
</dbReference>
<dbReference type="Gene3D" id="3.80.10.10">
    <property type="entry name" value="Ribonuclease Inhibitor"/>
    <property type="match status" value="1"/>
</dbReference>
<evidence type="ECO:0000313" key="3">
    <source>
        <dbReference type="Proteomes" id="UP000077266"/>
    </source>
</evidence>
<dbReference type="SUPFAM" id="SSF52047">
    <property type="entry name" value="RNI-like"/>
    <property type="match status" value="1"/>
</dbReference>
<dbReference type="Proteomes" id="UP000077266">
    <property type="component" value="Unassembled WGS sequence"/>
</dbReference>
<gene>
    <name evidence="2" type="ORF">EXIGLDRAFT_844723</name>
</gene>
<accession>A0A165BVD7</accession>
<dbReference type="EMBL" id="KV426401">
    <property type="protein sequence ID" value="KZV81305.1"/>
    <property type="molecule type" value="Genomic_DNA"/>
</dbReference>
<dbReference type="InParanoid" id="A0A165BVD7"/>
<dbReference type="InterPro" id="IPR032675">
    <property type="entry name" value="LRR_dom_sf"/>
</dbReference>
<sequence length="451" mass="50381">MFSMRGRRDHSGSASAGTTQGPALPDELLLHVFSFLAVKPFGRDGQAAWAAGFDIIDVNYITPRSSALFAALHVSRSWHATAAELFYADVYLATVDSCVLFSRTIKRNAALAKLVQKVIFPRETQILSAHPNPGLDVKLLIGKLAVGHSALSTAVKTIIQLCMNLERCLIRSGATSRLLDHFGVVDLAPRLVELNMVATTTWSKNALARRSLRQLGRTPLSLDCSAADVSFPRLRILHLSLCDEIRGCVPSLRRTFPALRHLFLSFTWIEITELIPMLCALQDTLRVLGFSFVYDPADAERPDMLTTLDKHLPGTNLQLDELRLTYLGELPWPNNCLVNIPRQAALRVLHIDAGHLRRFWFLPPSLETLIVHQETEDLHTCCILGTAGILKHALPGWVGTSPFLRRISVRCAMYSTDIYFGTLDWQMVAFLLRPFCGRYNVQLDVDLLFKI</sequence>
<evidence type="ECO:0000313" key="2">
    <source>
        <dbReference type="EMBL" id="KZV81305.1"/>
    </source>
</evidence>
<feature type="region of interest" description="Disordered" evidence="1">
    <location>
        <begin position="1"/>
        <end position="20"/>
    </location>
</feature>